<proteinExistence type="inferred from homology"/>
<name>A0A6S6QL06_9HYPH</name>
<dbReference type="GO" id="GO:0009089">
    <property type="term" value="P:lysine biosynthetic process via diaminopimelate"/>
    <property type="evidence" value="ECO:0007669"/>
    <property type="project" value="UniProtKB-UniRule"/>
</dbReference>
<dbReference type="CDD" id="cd03891">
    <property type="entry name" value="M20_DapE_proteobac"/>
    <property type="match status" value="1"/>
</dbReference>
<comment type="function">
    <text evidence="15">Catalyzes the hydrolysis of N-succinyl-L,L-diaminopimelic acid (SDAP), forming succinate and LL-2,6-diaminopimelate (DAP), an intermediate involved in the bacterial biosynthesis of lysine and meso-diaminopimelic acid, an essential component of bacterial cell walls.</text>
</comment>
<dbReference type="Proteomes" id="UP000515317">
    <property type="component" value="Chromosome"/>
</dbReference>
<dbReference type="PANTHER" id="PTHR43808">
    <property type="entry name" value="ACETYLORNITHINE DEACETYLASE"/>
    <property type="match status" value="1"/>
</dbReference>
<evidence type="ECO:0000256" key="13">
    <source>
        <dbReference type="ARBA" id="ARBA00031891"/>
    </source>
</evidence>
<dbReference type="SUPFAM" id="SSF55031">
    <property type="entry name" value="Bacterial exopeptidase dimerisation domain"/>
    <property type="match status" value="1"/>
</dbReference>
<evidence type="ECO:0000256" key="5">
    <source>
        <dbReference type="ARBA" id="ARBA00022391"/>
    </source>
</evidence>
<evidence type="ECO:0000256" key="9">
    <source>
        <dbReference type="ARBA" id="ARBA00022833"/>
    </source>
</evidence>
<dbReference type="PROSITE" id="PS00758">
    <property type="entry name" value="ARGE_DAPE_CPG2_1"/>
    <property type="match status" value="1"/>
</dbReference>
<keyword evidence="7 15" id="KW-0479">Metal-binding</keyword>
<dbReference type="GO" id="GO:0006526">
    <property type="term" value="P:L-arginine biosynthetic process"/>
    <property type="evidence" value="ECO:0007669"/>
    <property type="project" value="TreeGrafter"/>
</dbReference>
<dbReference type="EMBL" id="AP023361">
    <property type="protein sequence ID" value="BCJ92003.1"/>
    <property type="molecule type" value="Genomic_DNA"/>
</dbReference>
<feature type="binding site" evidence="15">
    <location>
        <position position="358"/>
    </location>
    <ligand>
        <name>Zn(2+)</name>
        <dbReference type="ChEBI" id="CHEBI:29105"/>
        <label>2</label>
    </ligand>
</feature>
<comment type="similarity">
    <text evidence="2 15">Belongs to the peptidase M20A family. DapE subfamily.</text>
</comment>
<dbReference type="KEGG" id="tso:IZ6_27380"/>
<comment type="catalytic activity">
    <reaction evidence="14 15">
        <text>N-succinyl-(2S,6S)-2,6-diaminopimelate + H2O = (2S,6S)-2,6-diaminopimelate + succinate</text>
        <dbReference type="Rhea" id="RHEA:22608"/>
        <dbReference type="ChEBI" id="CHEBI:15377"/>
        <dbReference type="ChEBI" id="CHEBI:30031"/>
        <dbReference type="ChEBI" id="CHEBI:57609"/>
        <dbReference type="ChEBI" id="CHEBI:58087"/>
        <dbReference type="EC" id="3.5.1.18"/>
    </reaction>
</comment>
<dbReference type="GO" id="GO:0008270">
    <property type="term" value="F:zinc ion binding"/>
    <property type="evidence" value="ECO:0007669"/>
    <property type="project" value="UniProtKB-UniRule"/>
</dbReference>
<feature type="active site" description="Proton acceptor" evidence="15">
    <location>
        <position position="142"/>
    </location>
</feature>
<keyword evidence="10 15" id="KW-0220">Diaminopimelate biosynthesis</keyword>
<evidence type="ECO:0000256" key="6">
    <source>
        <dbReference type="ARBA" id="ARBA00022605"/>
    </source>
</evidence>
<comment type="subunit">
    <text evidence="3 15">Homodimer.</text>
</comment>
<dbReference type="GO" id="GO:0050897">
    <property type="term" value="F:cobalt ion binding"/>
    <property type="evidence" value="ECO:0007669"/>
    <property type="project" value="UniProtKB-UniRule"/>
</dbReference>
<reference evidence="18 19" key="1">
    <citation type="submission" date="2020-08" db="EMBL/GenBank/DDBJ databases">
        <title>Genome sequence of Rhizobiales bacterium strain IZ6.</title>
        <authorList>
            <person name="Nakai R."/>
            <person name="Naganuma T."/>
        </authorList>
    </citation>
    <scope>NUCLEOTIDE SEQUENCE [LARGE SCALE GENOMIC DNA]</scope>
    <source>
        <strain evidence="18 19">IZ6</strain>
    </source>
</reference>
<feature type="binding site" evidence="15">
    <location>
        <position position="143"/>
    </location>
    <ligand>
        <name>Zn(2+)</name>
        <dbReference type="ChEBI" id="CHEBI:29105"/>
        <label>2</label>
    </ligand>
</feature>
<evidence type="ECO:0000256" key="7">
    <source>
        <dbReference type="ARBA" id="ARBA00022723"/>
    </source>
</evidence>
<evidence type="ECO:0000256" key="4">
    <source>
        <dbReference type="ARBA" id="ARBA00011921"/>
    </source>
</evidence>
<feature type="domain" description="Peptidase M20 dimerisation" evidence="17">
    <location>
        <begin position="184"/>
        <end position="289"/>
    </location>
</feature>
<gene>
    <name evidence="15 18" type="primary">dapE</name>
    <name evidence="18" type="ORF">IZ6_27380</name>
</gene>
<dbReference type="GO" id="GO:0008777">
    <property type="term" value="F:acetylornithine deacetylase activity"/>
    <property type="evidence" value="ECO:0007669"/>
    <property type="project" value="TreeGrafter"/>
</dbReference>
<accession>A0A6S6QL06</accession>
<evidence type="ECO:0000313" key="18">
    <source>
        <dbReference type="EMBL" id="BCJ92003.1"/>
    </source>
</evidence>
<keyword evidence="6 15" id="KW-0028">Amino-acid biosynthesis</keyword>
<evidence type="ECO:0000256" key="15">
    <source>
        <dbReference type="HAMAP-Rule" id="MF_01690"/>
    </source>
</evidence>
<dbReference type="InterPro" id="IPR036264">
    <property type="entry name" value="Bact_exopeptidase_dim_dom"/>
</dbReference>
<dbReference type="InterPro" id="IPR005941">
    <property type="entry name" value="DapE_proteobac"/>
</dbReference>
<dbReference type="GO" id="GO:0019877">
    <property type="term" value="P:diaminopimelate biosynthetic process"/>
    <property type="evidence" value="ECO:0007669"/>
    <property type="project" value="UniProtKB-UniRule"/>
</dbReference>
<comment type="pathway">
    <text evidence="1 15">Amino-acid biosynthesis; L-lysine biosynthesis via DAP pathway; LL-2,6-diaminopimelate from (S)-tetrahydrodipicolinate (succinylase route): step 3/3.</text>
</comment>
<evidence type="ECO:0000313" key="19">
    <source>
        <dbReference type="Proteomes" id="UP000515317"/>
    </source>
</evidence>
<feature type="region of interest" description="Disordered" evidence="16">
    <location>
        <begin position="445"/>
        <end position="468"/>
    </location>
</feature>
<keyword evidence="11 15" id="KW-0457">Lysine biosynthesis</keyword>
<feature type="binding site" evidence="15">
    <location>
        <position position="171"/>
    </location>
    <ligand>
        <name>Zn(2+)</name>
        <dbReference type="ChEBI" id="CHEBI:29105"/>
        <label>1</label>
    </ligand>
</feature>
<dbReference type="HAMAP" id="MF_01690">
    <property type="entry name" value="DapE"/>
    <property type="match status" value="1"/>
</dbReference>
<keyword evidence="8 15" id="KW-0378">Hydrolase</keyword>
<dbReference type="InterPro" id="IPR050072">
    <property type="entry name" value="Peptidase_M20A"/>
</dbReference>
<dbReference type="InterPro" id="IPR002933">
    <property type="entry name" value="Peptidase_M20"/>
</dbReference>
<evidence type="ECO:0000256" key="11">
    <source>
        <dbReference type="ARBA" id="ARBA00023154"/>
    </source>
</evidence>
<evidence type="ECO:0000256" key="1">
    <source>
        <dbReference type="ARBA" id="ARBA00005130"/>
    </source>
</evidence>
<evidence type="ECO:0000256" key="12">
    <source>
        <dbReference type="ARBA" id="ARBA00023285"/>
    </source>
</evidence>
<evidence type="ECO:0000259" key="17">
    <source>
        <dbReference type="Pfam" id="PF07687"/>
    </source>
</evidence>
<feature type="compositionally biased region" description="Acidic residues" evidence="16">
    <location>
        <begin position="449"/>
        <end position="458"/>
    </location>
</feature>
<dbReference type="Gene3D" id="3.40.630.10">
    <property type="entry name" value="Zn peptidases"/>
    <property type="match status" value="2"/>
</dbReference>
<evidence type="ECO:0000256" key="8">
    <source>
        <dbReference type="ARBA" id="ARBA00022801"/>
    </source>
</evidence>
<sequence length="468" mass="49836">MTDPRNPVELAQALIRCKSVTPEEGGALTFLRDVLKETGFDTHLRTFSDSGTPDVTNLYARIGESSPVLLLAGHTDVVPPGDEAAWSADPFGGDIRDGVLYGRGAVDMKGGLAAMIAATMRYLAGGGGTSNGSIAFLITGDEEGPAVNGTPKLLNFARDRGQSFDHCLLAEPSSRGNVGDEIKIGRRGSLSGLITVHGKQGHVAYPKQAENPIRKLLAILDALSKPLDFGTVHFERSNLEVTSVDVGNETVNIIPAKATARFNVRFNDAHTLDGLKQIITERVDRAASETRHDLVFLPGASSSFVAPPGSFVELVAMAVAEETGTRPALSTGGGTSDARFIKDFCPVVELGLVNATMHQVDERVPTDDLDRLTSIYERVISNYFADAQRKIDEEAAKAPLFGAPKPVYEEKPLPVPAPAEEPVEEIAAISRESDLEAALEAALNAEADAKEEEAEAEEAALNGEDKPQ</sequence>
<organism evidence="18 19">
    <name type="scientific">Terrihabitans soli</name>
    <dbReference type="NCBI Taxonomy" id="708113"/>
    <lineage>
        <taxon>Bacteria</taxon>
        <taxon>Pseudomonadati</taxon>
        <taxon>Pseudomonadota</taxon>
        <taxon>Alphaproteobacteria</taxon>
        <taxon>Hyphomicrobiales</taxon>
        <taxon>Terrihabitans</taxon>
    </lineage>
</organism>
<evidence type="ECO:0000256" key="10">
    <source>
        <dbReference type="ARBA" id="ARBA00022915"/>
    </source>
</evidence>
<keyword evidence="9 15" id="KW-0862">Zinc</keyword>
<comment type="cofactor">
    <cofactor evidence="15">
        <name>Zn(2+)</name>
        <dbReference type="ChEBI" id="CHEBI:29105"/>
    </cofactor>
    <cofactor evidence="15">
        <name>Co(2+)</name>
        <dbReference type="ChEBI" id="CHEBI:48828"/>
    </cofactor>
    <text evidence="15">Binds 2 Zn(2+) or Co(2+) ions per subunit.</text>
</comment>
<feature type="binding site" evidence="15">
    <location>
        <position position="74"/>
    </location>
    <ligand>
        <name>Zn(2+)</name>
        <dbReference type="ChEBI" id="CHEBI:29105"/>
        <label>1</label>
    </ligand>
</feature>
<dbReference type="UniPathway" id="UPA00034">
    <property type="reaction ID" value="UER00021"/>
</dbReference>
<evidence type="ECO:0000256" key="3">
    <source>
        <dbReference type="ARBA" id="ARBA00011738"/>
    </source>
</evidence>
<feature type="binding site" evidence="15">
    <location>
        <position position="107"/>
    </location>
    <ligand>
        <name>Zn(2+)</name>
        <dbReference type="ChEBI" id="CHEBI:29105"/>
        <label>2</label>
    </ligand>
</feature>
<dbReference type="EC" id="3.5.1.18" evidence="4 15"/>
<keyword evidence="12 15" id="KW-0170">Cobalt</keyword>
<feature type="binding site" evidence="15">
    <location>
        <position position="107"/>
    </location>
    <ligand>
        <name>Zn(2+)</name>
        <dbReference type="ChEBI" id="CHEBI:29105"/>
        <label>1</label>
    </ligand>
</feature>
<dbReference type="GO" id="GO:0009014">
    <property type="term" value="F:succinyl-diaminopimelate desuccinylase activity"/>
    <property type="evidence" value="ECO:0007669"/>
    <property type="project" value="UniProtKB-UniRule"/>
</dbReference>
<dbReference type="Pfam" id="PF07687">
    <property type="entry name" value="M20_dimer"/>
    <property type="match status" value="1"/>
</dbReference>
<dbReference type="NCBIfam" id="NF009557">
    <property type="entry name" value="PRK13009.1"/>
    <property type="match status" value="1"/>
</dbReference>
<dbReference type="InterPro" id="IPR011650">
    <property type="entry name" value="Peptidase_M20_dimer"/>
</dbReference>
<feature type="active site" evidence="15">
    <location>
        <position position="76"/>
    </location>
</feature>
<dbReference type="Pfam" id="PF01546">
    <property type="entry name" value="Peptidase_M20"/>
    <property type="match status" value="1"/>
</dbReference>
<evidence type="ECO:0000256" key="14">
    <source>
        <dbReference type="ARBA" id="ARBA00051301"/>
    </source>
</evidence>
<dbReference type="PANTHER" id="PTHR43808:SF31">
    <property type="entry name" value="N-ACETYL-L-CITRULLINE DEACETYLASE"/>
    <property type="match status" value="1"/>
</dbReference>
<dbReference type="PROSITE" id="PS00759">
    <property type="entry name" value="ARGE_DAPE_CPG2_2"/>
    <property type="match status" value="1"/>
</dbReference>
<dbReference type="InterPro" id="IPR001261">
    <property type="entry name" value="ArgE/DapE_CS"/>
</dbReference>
<keyword evidence="19" id="KW-1185">Reference proteome</keyword>
<evidence type="ECO:0000256" key="16">
    <source>
        <dbReference type="SAM" id="MobiDB-lite"/>
    </source>
</evidence>
<protein>
    <recommendedName>
        <fullName evidence="5 15">Succinyl-diaminopimelate desuccinylase</fullName>
        <shortName evidence="15">SDAP desuccinylase</shortName>
        <ecNumber evidence="4 15">3.5.1.18</ecNumber>
    </recommendedName>
    <alternativeName>
        <fullName evidence="13 15">N-succinyl-LL-2,6-diaminoheptanedioate amidohydrolase</fullName>
    </alternativeName>
</protein>
<dbReference type="SUPFAM" id="SSF53187">
    <property type="entry name" value="Zn-dependent exopeptidases"/>
    <property type="match status" value="1"/>
</dbReference>
<evidence type="ECO:0000256" key="2">
    <source>
        <dbReference type="ARBA" id="ARBA00006746"/>
    </source>
</evidence>
<dbReference type="AlphaFoldDB" id="A0A6S6QL06"/>
<dbReference type="NCBIfam" id="TIGR01246">
    <property type="entry name" value="dapE_proteo"/>
    <property type="match status" value="1"/>
</dbReference>